<dbReference type="SUPFAM" id="SSF53335">
    <property type="entry name" value="S-adenosyl-L-methionine-dependent methyltransferases"/>
    <property type="match status" value="1"/>
</dbReference>
<dbReference type="VEuPathDB" id="FungiDB:BO78DRAFT_352869"/>
<evidence type="ECO:0000313" key="4">
    <source>
        <dbReference type="EMBL" id="PYI01821.1"/>
    </source>
</evidence>
<dbReference type="Proteomes" id="UP000248423">
    <property type="component" value="Unassembled WGS sequence"/>
</dbReference>
<dbReference type="PANTHER" id="PTHR43861:SF1">
    <property type="entry name" value="TRANS-ACONITATE 2-METHYLTRANSFERASE"/>
    <property type="match status" value="1"/>
</dbReference>
<dbReference type="PANTHER" id="PTHR43861">
    <property type="entry name" value="TRANS-ACONITATE 2-METHYLTRANSFERASE-RELATED"/>
    <property type="match status" value="1"/>
</dbReference>
<evidence type="ECO:0000259" key="3">
    <source>
        <dbReference type="Pfam" id="PF13649"/>
    </source>
</evidence>
<organism evidence="4 5">
    <name type="scientific">Aspergillus sclerotiicarbonarius (strain CBS 121057 / IBT 28362)</name>
    <dbReference type="NCBI Taxonomy" id="1448318"/>
    <lineage>
        <taxon>Eukaryota</taxon>
        <taxon>Fungi</taxon>
        <taxon>Dikarya</taxon>
        <taxon>Ascomycota</taxon>
        <taxon>Pezizomycotina</taxon>
        <taxon>Eurotiomycetes</taxon>
        <taxon>Eurotiomycetidae</taxon>
        <taxon>Eurotiales</taxon>
        <taxon>Aspergillaceae</taxon>
        <taxon>Aspergillus</taxon>
        <taxon>Aspergillus subgen. Circumdati</taxon>
    </lineage>
</organism>
<dbReference type="STRING" id="1448318.A0A319DVN2"/>
<evidence type="ECO:0000256" key="2">
    <source>
        <dbReference type="ARBA" id="ARBA00022679"/>
    </source>
</evidence>
<dbReference type="GO" id="GO:0030798">
    <property type="term" value="F:trans-aconitate 2-methyltransferase activity"/>
    <property type="evidence" value="ECO:0007669"/>
    <property type="project" value="InterPro"/>
</dbReference>
<dbReference type="AlphaFoldDB" id="A0A319DVN2"/>
<dbReference type="GO" id="GO:0032259">
    <property type="term" value="P:methylation"/>
    <property type="evidence" value="ECO:0007669"/>
    <property type="project" value="UniProtKB-KW"/>
</dbReference>
<dbReference type="EMBL" id="KZ826406">
    <property type="protein sequence ID" value="PYI01821.1"/>
    <property type="molecule type" value="Genomic_DNA"/>
</dbReference>
<sequence>MLRHSRFLFPRLTPTTTTTTIIPPQTNKMTTWSPTQYLKFASERNTPAQDLISHIPHPSPTKIIDLGCGPGNSTALLATRYPSARITGIDSSADMIRKAKATPAGENTSFALADVGNFLPEGETGPVDLFFSNAVLHWLPRGERLQIIKKLIATQKAGGVFAFQMPDTLGEPSHVLMREVAATGPWADKLRDVARDEVESPEEIYDVLVEGGGVEVKVWRTVYYHALKGHGEIVEWVGGTGLRPYLDRLGEGEEKGEFLRVYEERLRGKDGYEVRKDGGVLLRYPRVFGVVVKK</sequence>
<evidence type="ECO:0000256" key="1">
    <source>
        <dbReference type="ARBA" id="ARBA00022603"/>
    </source>
</evidence>
<proteinExistence type="predicted"/>
<keyword evidence="2 4" id="KW-0808">Transferase</keyword>
<feature type="domain" description="Methyltransferase" evidence="3">
    <location>
        <begin position="63"/>
        <end position="159"/>
    </location>
</feature>
<gene>
    <name evidence="4" type="ORF">BO78DRAFT_352869</name>
</gene>
<dbReference type="Gene3D" id="3.40.50.150">
    <property type="entry name" value="Vaccinia Virus protein VP39"/>
    <property type="match status" value="1"/>
</dbReference>
<dbReference type="InterPro" id="IPR029063">
    <property type="entry name" value="SAM-dependent_MTases_sf"/>
</dbReference>
<dbReference type="InterPro" id="IPR023149">
    <property type="entry name" value="Trans_acon_MeTrfase_C"/>
</dbReference>
<accession>A0A319DVN2</accession>
<dbReference type="OrthoDB" id="66144at2759"/>
<keyword evidence="1 4" id="KW-0489">Methyltransferase</keyword>
<dbReference type="CDD" id="cd02440">
    <property type="entry name" value="AdoMet_MTases"/>
    <property type="match status" value="1"/>
</dbReference>
<reference evidence="4 5" key="1">
    <citation type="submission" date="2018-02" db="EMBL/GenBank/DDBJ databases">
        <title>The genomes of Aspergillus section Nigri reveals drivers in fungal speciation.</title>
        <authorList>
            <consortium name="DOE Joint Genome Institute"/>
            <person name="Vesth T.C."/>
            <person name="Nybo J."/>
            <person name="Theobald S."/>
            <person name="Brandl J."/>
            <person name="Frisvad J.C."/>
            <person name="Nielsen K.F."/>
            <person name="Lyhne E.K."/>
            <person name="Kogle M.E."/>
            <person name="Kuo A."/>
            <person name="Riley R."/>
            <person name="Clum A."/>
            <person name="Nolan M."/>
            <person name="Lipzen A."/>
            <person name="Salamov A."/>
            <person name="Henrissat B."/>
            <person name="Wiebenga A."/>
            <person name="De vries R.P."/>
            <person name="Grigoriev I.V."/>
            <person name="Mortensen U.H."/>
            <person name="Andersen M.R."/>
            <person name="Baker S.E."/>
        </authorList>
    </citation>
    <scope>NUCLEOTIDE SEQUENCE [LARGE SCALE GENOMIC DNA]</scope>
    <source>
        <strain evidence="4 5">CBS 121057</strain>
    </source>
</reference>
<name>A0A319DVN2_ASPSB</name>
<dbReference type="Pfam" id="PF13649">
    <property type="entry name" value="Methyltransf_25"/>
    <property type="match status" value="1"/>
</dbReference>
<dbReference type="Gene3D" id="1.10.150.290">
    <property type="entry name" value="S-adenosyl-L-methionine-dependent methyltransferases"/>
    <property type="match status" value="1"/>
</dbReference>
<protein>
    <submittedName>
        <fullName evidence="4">Trans-aconitate 2-methyltransferase</fullName>
    </submittedName>
</protein>
<evidence type="ECO:0000313" key="5">
    <source>
        <dbReference type="Proteomes" id="UP000248423"/>
    </source>
</evidence>
<dbReference type="InterPro" id="IPR041698">
    <property type="entry name" value="Methyltransf_25"/>
</dbReference>
<keyword evidence="5" id="KW-1185">Reference proteome</keyword>